<dbReference type="InterPro" id="IPR015004">
    <property type="entry name" value="MesX"/>
</dbReference>
<organism evidence="1 2">
    <name type="scientific">Citricoccus muralis</name>
    <dbReference type="NCBI Taxonomy" id="169134"/>
    <lineage>
        <taxon>Bacteria</taxon>
        <taxon>Bacillati</taxon>
        <taxon>Actinomycetota</taxon>
        <taxon>Actinomycetes</taxon>
        <taxon>Micrococcales</taxon>
        <taxon>Micrococcaceae</taxon>
        <taxon>Citricoccus</taxon>
    </lineage>
</organism>
<keyword evidence="2" id="KW-1185">Reference proteome</keyword>
<name>A0ABY8H8F0_9MICC</name>
<proteinExistence type="predicted"/>
<dbReference type="Proteomes" id="UP001219037">
    <property type="component" value="Chromosome"/>
</dbReference>
<evidence type="ECO:0000313" key="1">
    <source>
        <dbReference type="EMBL" id="WFP17420.1"/>
    </source>
</evidence>
<accession>A0ABY8H8F0</accession>
<sequence>MSHDFTLTISRIPFDEDYRPAEGTRLTTNFANLARGEHRQQNMRNTLQMINSRFNHLANWDNPTGDRYTLEIEIVTIDIDVDGQGKTFPAIELLQTTIVDHHTQQRIAGVTGNSLSSYVRDYDFSVRLPAYNINTERREVPEDFGLLHGELFKFVIDSDTYREAFAKPPVICLSVSTSKTYRRTTNVHPILGVEYLHDDDSLTDQYFNRMGLQARYFMPTGSVAPLAFYAGEGLLTDYTNLELISVVSAMESFQKIYRPEIYNANSPAGAHFQPSLENPDCSFTQIEYDRRERSQLAQRQGLFTQKHFIEPYKPVLERWTADRGQRAVARQG</sequence>
<reference evidence="1 2" key="1">
    <citation type="submission" date="2023-04" db="EMBL/GenBank/DDBJ databases">
        <title>Funneling lignin-derived compounds into biodiesel using alkali-halophilic Citricoccus sp. P2.</title>
        <authorList>
            <person name="Luo C.-B."/>
        </authorList>
    </citation>
    <scope>NUCLEOTIDE SEQUENCE [LARGE SCALE GENOMIC DNA]</scope>
    <source>
        <strain evidence="1 2">P2</strain>
    </source>
</reference>
<evidence type="ECO:0000313" key="2">
    <source>
        <dbReference type="Proteomes" id="UP001219037"/>
    </source>
</evidence>
<protein>
    <submittedName>
        <fullName evidence="1">DUF1852 family protein</fullName>
    </submittedName>
</protein>
<gene>
    <name evidence="1" type="ORF">P8192_04735</name>
</gene>
<dbReference type="EMBL" id="CP121252">
    <property type="protein sequence ID" value="WFP17420.1"/>
    <property type="molecule type" value="Genomic_DNA"/>
</dbReference>
<dbReference type="Pfam" id="PF08908">
    <property type="entry name" value="MesX"/>
    <property type="match status" value="1"/>
</dbReference>
<dbReference type="RefSeq" id="WP_270105879.1">
    <property type="nucleotide sequence ID" value="NZ_CP121252.1"/>
</dbReference>